<sequence>MGVWDRLRRRRAGAGRPAGQDTLSPAGDATGDASAVRDGAEVGGAREPAGARDPDGRGHPPWDGGWRAVPSPVATVLRSAVGVSDGLRFRSRLAAWQNPSLGRGLGHAVLPSAPVGVVHGVTRPSTHTTWADGAPLLLRAARPGADTGQEQDGAEHGPAPERPERAGRPPPRRAHRPRAGGAAGPGRPRTVATGPPRPTPRVRPHPGPR</sequence>
<protein>
    <submittedName>
        <fullName evidence="2">Uncharacterized protein</fullName>
    </submittedName>
</protein>
<dbReference type="EMBL" id="LLZU01000005">
    <property type="protein sequence ID" value="KRV50196.1"/>
    <property type="molecule type" value="Genomic_DNA"/>
</dbReference>
<feature type="compositionally biased region" description="Low complexity" evidence="1">
    <location>
        <begin position="185"/>
        <end position="194"/>
    </location>
</feature>
<gene>
    <name evidence="2" type="ORF">AQ490_13805</name>
</gene>
<evidence type="ECO:0000256" key="1">
    <source>
        <dbReference type="SAM" id="MobiDB-lite"/>
    </source>
</evidence>
<comment type="caution">
    <text evidence="2">The sequence shown here is derived from an EMBL/GenBank/DDBJ whole genome shotgun (WGS) entry which is preliminary data.</text>
</comment>
<dbReference type="OrthoDB" id="4339172at2"/>
<feature type="compositionally biased region" description="Basic residues" evidence="1">
    <location>
        <begin position="200"/>
        <end position="209"/>
    </location>
</feature>
<keyword evidence="3" id="KW-1185">Reference proteome</keyword>
<feature type="compositionally biased region" description="Basic and acidic residues" evidence="1">
    <location>
        <begin position="153"/>
        <end position="167"/>
    </location>
</feature>
<reference evidence="2 3" key="1">
    <citation type="submission" date="2015-10" db="EMBL/GenBank/DDBJ databases">
        <title>Draft genome sequence of pyrrolomycin-producing Streptomyces vitaminophilus.</title>
        <authorList>
            <person name="Graham D.E."/>
            <person name="Mahan K.M."/>
            <person name="Klingeman D.M."/>
            <person name="Hettich R.L."/>
            <person name="Parry R.J."/>
        </authorList>
    </citation>
    <scope>NUCLEOTIDE SEQUENCE [LARGE SCALE GENOMIC DNA]</scope>
    <source>
        <strain evidence="2 3">ATCC 31673</strain>
    </source>
</reference>
<dbReference type="AlphaFoldDB" id="A0A0T6LVW6"/>
<organism evidence="2 3">
    <name type="scientific">Wenjunlia vitaminophila</name>
    <name type="common">Streptomyces vitaminophilus</name>
    <dbReference type="NCBI Taxonomy" id="76728"/>
    <lineage>
        <taxon>Bacteria</taxon>
        <taxon>Bacillati</taxon>
        <taxon>Actinomycetota</taxon>
        <taxon>Actinomycetes</taxon>
        <taxon>Kitasatosporales</taxon>
        <taxon>Streptomycetaceae</taxon>
        <taxon>Wenjunlia</taxon>
    </lineage>
</organism>
<feature type="compositionally biased region" description="Basic and acidic residues" evidence="1">
    <location>
        <begin position="49"/>
        <end position="60"/>
    </location>
</feature>
<accession>A0A0T6LVW6</accession>
<evidence type="ECO:0000313" key="3">
    <source>
        <dbReference type="Proteomes" id="UP000050867"/>
    </source>
</evidence>
<feature type="region of interest" description="Disordered" evidence="1">
    <location>
        <begin position="1"/>
        <end position="67"/>
    </location>
</feature>
<dbReference type="RefSeq" id="WP_058032766.1">
    <property type="nucleotide sequence ID" value="NZ_LLZU01000005.1"/>
</dbReference>
<evidence type="ECO:0000313" key="2">
    <source>
        <dbReference type="EMBL" id="KRV50196.1"/>
    </source>
</evidence>
<dbReference type="Proteomes" id="UP000050867">
    <property type="component" value="Unassembled WGS sequence"/>
</dbReference>
<name>A0A0T6LVW6_WENVI</name>
<feature type="region of interest" description="Disordered" evidence="1">
    <location>
        <begin position="141"/>
        <end position="209"/>
    </location>
</feature>
<proteinExistence type="predicted"/>
<dbReference type="STRING" id="76728.AQ490_13805"/>